<evidence type="ECO:0000256" key="5">
    <source>
        <dbReference type="SAM" id="MobiDB-lite"/>
    </source>
</evidence>
<dbReference type="InterPro" id="IPR001841">
    <property type="entry name" value="Znf_RING"/>
</dbReference>
<comment type="caution">
    <text evidence="8">The sequence shown here is derived from an EMBL/GenBank/DDBJ whole genome shotgun (WGS) entry which is preliminary data.</text>
</comment>
<dbReference type="GO" id="GO:0008270">
    <property type="term" value="F:zinc ion binding"/>
    <property type="evidence" value="ECO:0007669"/>
    <property type="project" value="UniProtKB-KW"/>
</dbReference>
<name>A0A2G8RSP4_9APHY</name>
<evidence type="ECO:0000256" key="1">
    <source>
        <dbReference type="ARBA" id="ARBA00022723"/>
    </source>
</evidence>
<dbReference type="STRING" id="1077348.A0A2G8RSP4"/>
<dbReference type="EMBL" id="AYKW01000067">
    <property type="protein sequence ID" value="PIL24521.1"/>
    <property type="molecule type" value="Genomic_DNA"/>
</dbReference>
<accession>A0A2G8RSP4</accession>
<dbReference type="InterPro" id="IPR053238">
    <property type="entry name" value="RING-H2_zinc_finger"/>
</dbReference>
<dbReference type="PANTHER" id="PTHR14155">
    <property type="entry name" value="RING FINGER DOMAIN-CONTAINING"/>
    <property type="match status" value="1"/>
</dbReference>
<dbReference type="Gene3D" id="3.30.40.10">
    <property type="entry name" value="Zinc/RING finger domain, C3HC4 (zinc finger)"/>
    <property type="match status" value="1"/>
</dbReference>
<keyword evidence="3" id="KW-0862">Zinc</keyword>
<keyword evidence="6" id="KW-0812">Transmembrane</keyword>
<evidence type="ECO:0000256" key="6">
    <source>
        <dbReference type="SAM" id="Phobius"/>
    </source>
</evidence>
<feature type="compositionally biased region" description="Low complexity" evidence="5">
    <location>
        <begin position="20"/>
        <end position="42"/>
    </location>
</feature>
<keyword evidence="2 4" id="KW-0863">Zinc-finger</keyword>
<feature type="region of interest" description="Disordered" evidence="5">
    <location>
        <begin position="173"/>
        <end position="196"/>
    </location>
</feature>
<feature type="compositionally biased region" description="Pro residues" evidence="5">
    <location>
        <begin position="328"/>
        <end position="340"/>
    </location>
</feature>
<reference evidence="8 9" key="1">
    <citation type="journal article" date="2015" name="Sci. Rep.">
        <title>Chromosome-level genome map provides insights into diverse defense mechanisms in the medicinal fungus Ganoderma sinense.</title>
        <authorList>
            <person name="Zhu Y."/>
            <person name="Xu J."/>
            <person name="Sun C."/>
            <person name="Zhou S."/>
            <person name="Xu H."/>
            <person name="Nelson D.R."/>
            <person name="Qian J."/>
            <person name="Song J."/>
            <person name="Luo H."/>
            <person name="Xiang L."/>
            <person name="Li Y."/>
            <person name="Xu Z."/>
            <person name="Ji A."/>
            <person name="Wang L."/>
            <person name="Lu S."/>
            <person name="Hayward A."/>
            <person name="Sun W."/>
            <person name="Li X."/>
            <person name="Schwartz D.C."/>
            <person name="Wang Y."/>
            <person name="Chen S."/>
        </authorList>
    </citation>
    <scope>NUCLEOTIDE SEQUENCE [LARGE SCALE GENOMIC DNA]</scope>
    <source>
        <strain evidence="8 9">ZZ0214-1</strain>
    </source>
</reference>
<feature type="region of interest" description="Disordered" evidence="5">
    <location>
        <begin position="439"/>
        <end position="460"/>
    </location>
</feature>
<keyword evidence="6" id="KW-1133">Transmembrane helix</keyword>
<dbReference type="OrthoDB" id="8062037at2759"/>
<feature type="domain" description="RING-type" evidence="7">
    <location>
        <begin position="403"/>
        <end position="510"/>
    </location>
</feature>
<evidence type="ECO:0000256" key="3">
    <source>
        <dbReference type="ARBA" id="ARBA00022833"/>
    </source>
</evidence>
<dbReference type="AlphaFoldDB" id="A0A2G8RSP4"/>
<dbReference type="Proteomes" id="UP000230002">
    <property type="component" value="Unassembled WGS sequence"/>
</dbReference>
<protein>
    <recommendedName>
        <fullName evidence="7">RING-type domain-containing protein</fullName>
    </recommendedName>
</protein>
<feature type="region of interest" description="Disordered" evidence="5">
    <location>
        <begin position="1"/>
        <end position="46"/>
    </location>
</feature>
<feature type="transmembrane region" description="Helical" evidence="6">
    <location>
        <begin position="130"/>
        <end position="150"/>
    </location>
</feature>
<evidence type="ECO:0000313" key="9">
    <source>
        <dbReference type="Proteomes" id="UP000230002"/>
    </source>
</evidence>
<feature type="compositionally biased region" description="Pro residues" evidence="5">
    <location>
        <begin position="310"/>
        <end position="319"/>
    </location>
</feature>
<feature type="transmembrane region" description="Helical" evidence="6">
    <location>
        <begin position="215"/>
        <end position="235"/>
    </location>
</feature>
<dbReference type="CDD" id="cd16448">
    <property type="entry name" value="RING-H2"/>
    <property type="match status" value="1"/>
</dbReference>
<sequence>MSLRAPPLVQLNTQPRTVEAAQPQAPTTTTTTTAPTNHAQPPGSAFQRAKRRLKVFLGLVGPRRAQRDRQEIVRLVSLLAYSFVQVVVVLTLTIIGAKTASPHPSDDRDLPASPPQSELAACSLLGAWNILWLGKLFIWGYLEIWVLLYVRRVRAARRLSRRQQRASRADLPPLEFPQGAQQLGPNGDGGNAVQEGEPAVERHEMCPLTWTSLHLFLWKLDPIVTIVWFFSTVLVSFQHRARCHDFARDIADATIVLVLTVYVQYVVTVLLPAIRVLIARRRANQPLVAKLSKRDVDRIPLVLYIPPPPTDTPASPISPLPRSVTHPIPTPLRPPPPPPPPKRRRFISFRPSFPRRDTKRDIADVEQGAEALSPLDDEGDEWDRTWERGSYPFVRLPENRATCMICLSEFEAPRRVSERERERAIQPALVLVPEGDALEMRPLSSPTSPDVEEVQVESPRDADARTIELADTGGSDAPQPLRLLSCGHVYHKECVDAWLIQKSGRCPYCSARVEVPPAPERRKSIWRRGTV</sequence>
<keyword evidence="9" id="KW-1185">Reference proteome</keyword>
<evidence type="ECO:0000313" key="8">
    <source>
        <dbReference type="EMBL" id="PIL24521.1"/>
    </source>
</evidence>
<keyword evidence="1" id="KW-0479">Metal-binding</keyword>
<feature type="region of interest" description="Disordered" evidence="5">
    <location>
        <begin position="310"/>
        <end position="346"/>
    </location>
</feature>
<organism evidence="8 9">
    <name type="scientific">Ganoderma sinense ZZ0214-1</name>
    <dbReference type="NCBI Taxonomy" id="1077348"/>
    <lineage>
        <taxon>Eukaryota</taxon>
        <taxon>Fungi</taxon>
        <taxon>Dikarya</taxon>
        <taxon>Basidiomycota</taxon>
        <taxon>Agaricomycotina</taxon>
        <taxon>Agaricomycetes</taxon>
        <taxon>Polyporales</taxon>
        <taxon>Polyporaceae</taxon>
        <taxon>Ganoderma</taxon>
    </lineage>
</organism>
<proteinExistence type="predicted"/>
<feature type="transmembrane region" description="Helical" evidence="6">
    <location>
        <begin position="255"/>
        <end position="278"/>
    </location>
</feature>
<evidence type="ECO:0000256" key="2">
    <source>
        <dbReference type="ARBA" id="ARBA00022771"/>
    </source>
</evidence>
<dbReference type="PANTHER" id="PTHR14155:SF627">
    <property type="entry name" value="OS06G0192800 PROTEIN"/>
    <property type="match status" value="1"/>
</dbReference>
<evidence type="ECO:0000256" key="4">
    <source>
        <dbReference type="PROSITE-ProRule" id="PRU00175"/>
    </source>
</evidence>
<dbReference type="Pfam" id="PF13639">
    <property type="entry name" value="zf-RING_2"/>
    <property type="match status" value="1"/>
</dbReference>
<keyword evidence="6" id="KW-0472">Membrane</keyword>
<feature type="transmembrane region" description="Helical" evidence="6">
    <location>
        <begin position="72"/>
        <end position="95"/>
    </location>
</feature>
<dbReference type="SMART" id="SM00184">
    <property type="entry name" value="RING"/>
    <property type="match status" value="1"/>
</dbReference>
<dbReference type="PROSITE" id="PS50089">
    <property type="entry name" value="ZF_RING_2"/>
    <property type="match status" value="1"/>
</dbReference>
<gene>
    <name evidence="8" type="ORF">GSI_14277</name>
</gene>
<evidence type="ECO:0000259" key="7">
    <source>
        <dbReference type="PROSITE" id="PS50089"/>
    </source>
</evidence>
<dbReference type="SUPFAM" id="SSF57850">
    <property type="entry name" value="RING/U-box"/>
    <property type="match status" value="1"/>
</dbReference>
<dbReference type="InterPro" id="IPR013083">
    <property type="entry name" value="Znf_RING/FYVE/PHD"/>
</dbReference>